<name>A0A8B8AW48_CRAVI</name>
<feature type="compositionally biased region" description="Basic and acidic residues" evidence="1">
    <location>
        <begin position="16"/>
        <end position="31"/>
    </location>
</feature>
<feature type="region of interest" description="Disordered" evidence="1">
    <location>
        <begin position="1"/>
        <end position="31"/>
    </location>
</feature>
<dbReference type="RefSeq" id="XP_022294923.1">
    <property type="nucleotide sequence ID" value="XM_022439215.1"/>
</dbReference>
<evidence type="ECO:0000256" key="1">
    <source>
        <dbReference type="SAM" id="MobiDB-lite"/>
    </source>
</evidence>
<dbReference type="AlphaFoldDB" id="A0A8B8AW48"/>
<dbReference type="Pfam" id="PF02338">
    <property type="entry name" value="OTU"/>
    <property type="match status" value="1"/>
</dbReference>
<dbReference type="KEGG" id="cvn:111105042"/>
<feature type="compositionally biased region" description="Basic and acidic residues" evidence="1">
    <location>
        <begin position="129"/>
        <end position="253"/>
    </location>
</feature>
<dbReference type="InterPro" id="IPR038765">
    <property type="entry name" value="Papain-like_cys_pep_sf"/>
</dbReference>
<reference evidence="4" key="1">
    <citation type="submission" date="2025-08" db="UniProtKB">
        <authorList>
            <consortium name="RefSeq"/>
        </authorList>
    </citation>
    <scope>IDENTIFICATION</scope>
    <source>
        <tissue evidence="4">Whole sample</tissue>
    </source>
</reference>
<dbReference type="Pfam" id="PF21530">
    <property type="entry name" value="Pif1_2B_dom"/>
    <property type="match status" value="1"/>
</dbReference>
<protein>
    <submittedName>
        <fullName evidence="4">Uncharacterized protein PFB0765w-like</fullName>
    </submittedName>
</protein>
<dbReference type="PANTHER" id="PTHR47642">
    <property type="entry name" value="ATP-DEPENDENT DNA HELICASE"/>
    <property type="match status" value="1"/>
</dbReference>
<dbReference type="CDD" id="cd22755">
    <property type="entry name" value="OTU_CeDUB-like"/>
    <property type="match status" value="1"/>
</dbReference>
<feature type="region of interest" description="Disordered" evidence="1">
    <location>
        <begin position="461"/>
        <end position="482"/>
    </location>
</feature>
<dbReference type="SUPFAM" id="SSF54001">
    <property type="entry name" value="Cysteine proteinases"/>
    <property type="match status" value="1"/>
</dbReference>
<accession>A0A8B8AW48</accession>
<dbReference type="InterPro" id="IPR049163">
    <property type="entry name" value="Pif1-like_2B_dom"/>
</dbReference>
<dbReference type="Gene3D" id="3.90.70.80">
    <property type="match status" value="1"/>
</dbReference>
<dbReference type="CDD" id="cd18809">
    <property type="entry name" value="SF1_C_RecD"/>
    <property type="match status" value="1"/>
</dbReference>
<feature type="region of interest" description="Disordered" evidence="1">
    <location>
        <begin position="127"/>
        <end position="253"/>
    </location>
</feature>
<evidence type="ECO:0000259" key="2">
    <source>
        <dbReference type="PROSITE" id="PS50802"/>
    </source>
</evidence>
<dbReference type="PANTHER" id="PTHR47642:SF3">
    <property type="entry name" value="ATP-DEPENDENT DNA HELICASE"/>
    <property type="match status" value="1"/>
</dbReference>
<feature type="compositionally biased region" description="Polar residues" evidence="1">
    <location>
        <begin position="462"/>
        <end position="482"/>
    </location>
</feature>
<gene>
    <name evidence="4" type="primary">LOC111105042</name>
</gene>
<dbReference type="Proteomes" id="UP000694844">
    <property type="component" value="Chromosome 7"/>
</dbReference>
<dbReference type="InterPro" id="IPR003323">
    <property type="entry name" value="OTU_dom"/>
</dbReference>
<dbReference type="PROSITE" id="PS50802">
    <property type="entry name" value="OTU"/>
    <property type="match status" value="1"/>
</dbReference>
<dbReference type="InterPro" id="IPR051055">
    <property type="entry name" value="PIF1_helicase"/>
</dbReference>
<feature type="domain" description="OTU" evidence="2">
    <location>
        <begin position="488"/>
        <end position="602"/>
    </location>
</feature>
<dbReference type="GeneID" id="111105042"/>
<proteinExistence type="predicted"/>
<feature type="compositionally biased region" description="Basic residues" evidence="1">
    <location>
        <begin position="1"/>
        <end position="14"/>
    </location>
</feature>
<keyword evidence="3" id="KW-1185">Reference proteome</keyword>
<evidence type="ECO:0000313" key="3">
    <source>
        <dbReference type="Proteomes" id="UP000694844"/>
    </source>
</evidence>
<dbReference type="SUPFAM" id="SSF52540">
    <property type="entry name" value="P-loop containing nucleoside triphosphate hydrolases"/>
    <property type="match status" value="1"/>
</dbReference>
<dbReference type="InterPro" id="IPR027417">
    <property type="entry name" value="P-loop_NTPase"/>
</dbReference>
<sequence length="881" mass="101199">MTILRMRTKKKSRAQKVAEQKERRQALAAAHDEMESLVGVSVKNPKKSRSVIRTEATSNSRVSGQRIDKASIKNLDTETIHIEIDIGADEQTKVDETNKLQMKQTMDETNKLQMKQTMDETNKLQMKQTMDKTNKQAIDQEKQESITRNEIESRRETRNEIESRSEIVETKEKQETRNEIETESKTKTTNETESETETRNAAESETETRNAAESETETRNERKSRNEKRSESKCRNEPKSESESETKTNHETWTRNETTMYNYSGNVNKFSTKDITGFLNQIKNNDAMRCETPIKLNKQVYKKLKVECARNLKAKASVKHQTMSMKKTKNENLSQSNNLEISSEIDKKNISSNETNTLNCGTNRKITKAPNEANVHKKKCISLSTDVQKQIKRKLEQLSEQDFGKWEVRLTDVLKNKPKTKKNLENCKQKSSENDDVIILETKSTEFRYCPLSQNTKRKLQTRTTSDVASNNTDNEPTTNEQLLGMPQETRPIMSDGNCFFRALSFAIFDDECLHFMLRSVIVNHLLKNEPLFRSFLRSGYYSISNYVLKKGMLKNGTWATEVEIIAAAHMLQTDIYVFDDSSKYEIMRQKEDKQFAELLNRCRIREKKEPLIDMDRRLLQSRESDEKVEALHIFPTNAQVNEFNAQALAALCSNDKLELTVIKAEDCIKDKQLKGTNKQNTRTTKQQFRLVGELQICVGARVMLIYNVDIADGLVNGAFGTVTRIVHEKSDKKEVKFVEVSFDNKNVGKRRGSKVNNDIRVLLEKVEEMVAKDGSITRRQFPLKLAWACSVHKVQGLTVNKAVVSLKKIFQPGQAYVALSRVTSLDGLTIQDFNEKAIYANPAIKESLTTMQKFLPNLTDNAEKRLIYTNFVKIHINKDI</sequence>
<organism evidence="3 4">
    <name type="scientific">Crassostrea virginica</name>
    <name type="common">Eastern oyster</name>
    <dbReference type="NCBI Taxonomy" id="6565"/>
    <lineage>
        <taxon>Eukaryota</taxon>
        <taxon>Metazoa</taxon>
        <taxon>Spiralia</taxon>
        <taxon>Lophotrochozoa</taxon>
        <taxon>Mollusca</taxon>
        <taxon>Bivalvia</taxon>
        <taxon>Autobranchia</taxon>
        <taxon>Pteriomorphia</taxon>
        <taxon>Ostreida</taxon>
        <taxon>Ostreoidea</taxon>
        <taxon>Ostreidae</taxon>
        <taxon>Crassostrea</taxon>
    </lineage>
</organism>
<dbReference type="OrthoDB" id="6152543at2759"/>
<evidence type="ECO:0000313" key="4">
    <source>
        <dbReference type="RefSeq" id="XP_022294923.1"/>
    </source>
</evidence>